<organism evidence="1 2">
    <name type="scientific">Bermanella marisrubri</name>
    <dbReference type="NCBI Taxonomy" id="207949"/>
    <lineage>
        <taxon>Bacteria</taxon>
        <taxon>Pseudomonadati</taxon>
        <taxon>Pseudomonadota</taxon>
        <taxon>Gammaproteobacteria</taxon>
        <taxon>Oceanospirillales</taxon>
        <taxon>Oceanospirillaceae</taxon>
        <taxon>Bermanella</taxon>
    </lineage>
</organism>
<dbReference type="RefSeq" id="WP_007017574.1">
    <property type="nucleotide sequence ID" value="NZ_CH724114.1"/>
</dbReference>
<evidence type="ECO:0008006" key="3">
    <source>
        <dbReference type="Google" id="ProtNLM"/>
    </source>
</evidence>
<name>Q1N588_9GAMM</name>
<evidence type="ECO:0000313" key="2">
    <source>
        <dbReference type="Proteomes" id="UP000004263"/>
    </source>
</evidence>
<dbReference type="HOGENOM" id="CLU_1626392_0_0_6"/>
<reference evidence="1 2" key="1">
    <citation type="submission" date="2006-03" db="EMBL/GenBank/DDBJ databases">
        <authorList>
            <person name="Pinhassi J."/>
            <person name="Pedros-Alio C."/>
            <person name="Ferriera S."/>
            <person name="Johnson J."/>
            <person name="Kravitz S."/>
            <person name="Halpern A."/>
            <person name="Remington K."/>
            <person name="Beeson K."/>
            <person name="Tran B."/>
            <person name="Rogers Y.-H."/>
            <person name="Friedman R."/>
            <person name="Venter J.C."/>
        </authorList>
    </citation>
    <scope>NUCLEOTIDE SEQUENCE [LARGE SCALE GENOMIC DNA]</scope>
    <source>
        <strain evidence="1 2">RED65</strain>
    </source>
</reference>
<sequence length="176" mass="20397">MSHKVQIYPHNDLFNLAYYQLGVINKKVQDGIEDAVGLDCMSCLISLAFTTEALVNFIGKKRVQRWKERDFYKSKMEKVCAQAGVAFSKHTEPYKTLWELKELRDSIAHGKPVELQTEIKDRDELRKAMECEWDKKLVPDYVNSAYDQVKEFERLLFENCKISVGETITSAVLLPK</sequence>
<gene>
    <name evidence="1" type="ORF">RED65_00480</name>
</gene>
<comment type="caution">
    <text evidence="1">The sequence shown here is derived from an EMBL/GenBank/DDBJ whole genome shotgun (WGS) entry which is preliminary data.</text>
</comment>
<protein>
    <recommendedName>
        <fullName evidence="3">RiboL-PSP-HEPN domain-containing protein</fullName>
    </recommendedName>
</protein>
<evidence type="ECO:0000313" key="1">
    <source>
        <dbReference type="EMBL" id="EAT13190.1"/>
    </source>
</evidence>
<dbReference type="AlphaFoldDB" id="Q1N588"/>
<keyword evidence="2" id="KW-1185">Reference proteome</keyword>
<accession>Q1N588</accession>
<dbReference type="STRING" id="207949.RED65_00480"/>
<proteinExistence type="predicted"/>
<dbReference type="EMBL" id="AAQH01000002">
    <property type="protein sequence ID" value="EAT13190.1"/>
    <property type="molecule type" value="Genomic_DNA"/>
</dbReference>
<dbReference type="Proteomes" id="UP000004263">
    <property type="component" value="Unassembled WGS sequence"/>
</dbReference>
<dbReference type="OrthoDB" id="7857369at2"/>